<dbReference type="EMBL" id="VZQQ01000055">
    <property type="protein sequence ID" value="MBC8751448.1"/>
    <property type="molecule type" value="Genomic_DNA"/>
</dbReference>
<comment type="caution">
    <text evidence="1">The sequence shown here is derived from an EMBL/GenBank/DDBJ whole genome shotgun (WGS) entry which is preliminary data.</text>
</comment>
<keyword evidence="2" id="KW-1185">Reference proteome</keyword>
<sequence>MKHEKLDGMIKGWFVGSFEPSAFSTDACEVAVKSYKAGDCERAHYHKIATEITLILKGKVRMMGREWGEGDIVVLEPGEVTGFEALTDAINVVVKVPGATQDKYNVSD</sequence>
<dbReference type="RefSeq" id="WP_187638375.1">
    <property type="nucleotide sequence ID" value="NZ_VZQQ01000055.1"/>
</dbReference>
<gene>
    <name evidence="1" type="ORF">F6X42_34430</name>
</gene>
<dbReference type="Gene3D" id="2.60.120.10">
    <property type="entry name" value="Jelly Rolls"/>
    <property type="match status" value="1"/>
</dbReference>
<dbReference type="InterPro" id="IPR014710">
    <property type="entry name" value="RmlC-like_jellyroll"/>
</dbReference>
<accession>A0ABR7PYV6</accession>
<dbReference type="Proteomes" id="UP000736373">
    <property type="component" value="Unassembled WGS sequence"/>
</dbReference>
<dbReference type="InterPro" id="IPR011051">
    <property type="entry name" value="RmlC_Cupin_sf"/>
</dbReference>
<name>A0ABR7PYV6_9BURK</name>
<reference evidence="1 2" key="1">
    <citation type="submission" date="2019-09" db="EMBL/GenBank/DDBJ databases">
        <title>Paraburkholderia podalyriae sp. nov., A South African Podalyria-associated rhizobium.</title>
        <authorList>
            <person name="Mavima L."/>
            <person name="Beukes C.W."/>
            <person name="Palmer M."/>
            <person name="De Meyer S.E."/>
            <person name="James E.K."/>
            <person name="Maluk M."/>
            <person name="Avontuur J.R."/>
            <person name="Chan W.Y."/>
            <person name="Venter S.N."/>
            <person name="Steenkamp E.T."/>
        </authorList>
    </citation>
    <scope>NUCLEOTIDE SEQUENCE [LARGE SCALE GENOMIC DNA]</scope>
    <source>
        <strain evidence="1 2">WC7.3b</strain>
    </source>
</reference>
<evidence type="ECO:0000313" key="1">
    <source>
        <dbReference type="EMBL" id="MBC8751448.1"/>
    </source>
</evidence>
<proteinExistence type="predicted"/>
<organism evidence="1 2">
    <name type="scientific">Paraburkholderia podalyriae</name>
    <dbReference type="NCBI Taxonomy" id="1938811"/>
    <lineage>
        <taxon>Bacteria</taxon>
        <taxon>Pseudomonadati</taxon>
        <taxon>Pseudomonadota</taxon>
        <taxon>Betaproteobacteria</taxon>
        <taxon>Burkholderiales</taxon>
        <taxon>Burkholderiaceae</taxon>
        <taxon>Paraburkholderia</taxon>
    </lineage>
</organism>
<dbReference type="SUPFAM" id="SSF51182">
    <property type="entry name" value="RmlC-like cupins"/>
    <property type="match status" value="1"/>
</dbReference>
<evidence type="ECO:0000313" key="2">
    <source>
        <dbReference type="Proteomes" id="UP000736373"/>
    </source>
</evidence>
<evidence type="ECO:0008006" key="3">
    <source>
        <dbReference type="Google" id="ProtNLM"/>
    </source>
</evidence>
<protein>
    <recommendedName>
        <fullName evidence="3">Cupin domain-containing protein</fullName>
    </recommendedName>
</protein>